<dbReference type="EMBL" id="JANVFT010000007">
    <property type="protein sequence ID" value="KAJ4500167.1"/>
    <property type="molecule type" value="Genomic_DNA"/>
</dbReference>
<feature type="transmembrane region" description="Helical" evidence="6">
    <location>
        <begin position="229"/>
        <end position="252"/>
    </location>
</feature>
<dbReference type="PANTHER" id="PTHR23112">
    <property type="entry name" value="G PROTEIN-COUPLED RECEPTOR 157-RELATED"/>
    <property type="match status" value="1"/>
</dbReference>
<dbReference type="Gene3D" id="1.20.1070.10">
    <property type="entry name" value="Rhodopsin 7-helix transmembrane proteins"/>
    <property type="match status" value="1"/>
</dbReference>
<evidence type="ECO:0000256" key="4">
    <source>
        <dbReference type="ARBA" id="ARBA00023136"/>
    </source>
</evidence>
<feature type="region of interest" description="Disordered" evidence="5">
    <location>
        <begin position="304"/>
        <end position="325"/>
    </location>
</feature>
<evidence type="ECO:0000256" key="1">
    <source>
        <dbReference type="ARBA" id="ARBA00004141"/>
    </source>
</evidence>
<accession>A0ABQ8VUV4</accession>
<comment type="subcellular location">
    <subcellularLocation>
        <location evidence="1">Membrane</location>
        <topology evidence="1">Multi-pass membrane protein</topology>
    </subcellularLocation>
</comment>
<dbReference type="PANTHER" id="PTHR23112:SF0">
    <property type="entry name" value="TRANSMEMBRANE PROTEIN 116"/>
    <property type="match status" value="1"/>
</dbReference>
<keyword evidence="2 6" id="KW-0812">Transmembrane</keyword>
<gene>
    <name evidence="7" type="ORF">C8R41DRAFT_914650</name>
</gene>
<evidence type="ECO:0000313" key="8">
    <source>
        <dbReference type="Proteomes" id="UP001150217"/>
    </source>
</evidence>
<proteinExistence type="predicted"/>
<name>A0ABQ8VUV4_9AGAR</name>
<evidence type="ECO:0000256" key="3">
    <source>
        <dbReference type="ARBA" id="ARBA00022989"/>
    </source>
</evidence>
<evidence type="ECO:0000256" key="2">
    <source>
        <dbReference type="ARBA" id="ARBA00022692"/>
    </source>
</evidence>
<feature type="transmembrane region" description="Helical" evidence="6">
    <location>
        <begin position="117"/>
        <end position="136"/>
    </location>
</feature>
<keyword evidence="4 6" id="KW-0472">Membrane</keyword>
<keyword evidence="8" id="KW-1185">Reference proteome</keyword>
<feature type="transmembrane region" description="Helical" evidence="6">
    <location>
        <begin position="12"/>
        <end position="34"/>
    </location>
</feature>
<dbReference type="Proteomes" id="UP001150217">
    <property type="component" value="Unassembled WGS sequence"/>
</dbReference>
<evidence type="ECO:0000256" key="5">
    <source>
        <dbReference type="SAM" id="MobiDB-lite"/>
    </source>
</evidence>
<sequence>MFSTRTSDLLWAITSAVGASFCLIVLLVVAAVWWNPESRPHLDRVSFRIVTVALFVNMLFGISSTVGGILTEDSFLCGFSIFVLQLTLQFSSFLLFCIVLNLQLVVLYGLDGQKLERYYFIGSFLMSIILVIPPYAAGQYGWDPLEQVCWYTNDDPHQRIAWQIGTQMAWTAMLAFGEIAASVSVTIFMLKHRIRTRQIFVSTSGNGTVSSSPPQVVHANNYKRIIIRIALYPLASCFVNVLSIFTALHSTLTDGIHDQEDYNILLLSDFLYGGRAIVYALLAASDPALVRGIQTLYHSLRGSHKAHSIGKPSSNTSGSPTRSSSQSLVVQVELSTIRDYLPSEASIDDLPSRPEPSFVPPSQKEGMIDVPRKSASASQLRNEYRNSRCLPSTEPMDEEILRQEQAFHRQI</sequence>
<protein>
    <recommendedName>
        <fullName evidence="9">G-protein coupled receptors family 2 profile 2 domain-containing protein</fullName>
    </recommendedName>
</protein>
<evidence type="ECO:0000313" key="7">
    <source>
        <dbReference type="EMBL" id="KAJ4500167.1"/>
    </source>
</evidence>
<feature type="transmembrane region" description="Helical" evidence="6">
    <location>
        <begin position="46"/>
        <end position="70"/>
    </location>
</feature>
<evidence type="ECO:0000256" key="6">
    <source>
        <dbReference type="SAM" id="Phobius"/>
    </source>
</evidence>
<feature type="compositionally biased region" description="Low complexity" evidence="5">
    <location>
        <begin position="313"/>
        <end position="325"/>
    </location>
</feature>
<feature type="transmembrane region" description="Helical" evidence="6">
    <location>
        <begin position="168"/>
        <end position="190"/>
    </location>
</feature>
<feature type="transmembrane region" description="Helical" evidence="6">
    <location>
        <begin position="264"/>
        <end position="284"/>
    </location>
</feature>
<feature type="transmembrane region" description="Helical" evidence="6">
    <location>
        <begin position="90"/>
        <end position="110"/>
    </location>
</feature>
<keyword evidence="3 6" id="KW-1133">Transmembrane helix</keyword>
<evidence type="ECO:0008006" key="9">
    <source>
        <dbReference type="Google" id="ProtNLM"/>
    </source>
</evidence>
<organism evidence="7 8">
    <name type="scientific">Lentinula lateritia</name>
    <dbReference type="NCBI Taxonomy" id="40482"/>
    <lineage>
        <taxon>Eukaryota</taxon>
        <taxon>Fungi</taxon>
        <taxon>Dikarya</taxon>
        <taxon>Basidiomycota</taxon>
        <taxon>Agaricomycotina</taxon>
        <taxon>Agaricomycetes</taxon>
        <taxon>Agaricomycetidae</taxon>
        <taxon>Agaricales</taxon>
        <taxon>Marasmiineae</taxon>
        <taxon>Omphalotaceae</taxon>
        <taxon>Lentinula</taxon>
    </lineage>
</organism>
<feature type="region of interest" description="Disordered" evidence="5">
    <location>
        <begin position="345"/>
        <end position="397"/>
    </location>
</feature>
<comment type="caution">
    <text evidence="7">The sequence shown here is derived from an EMBL/GenBank/DDBJ whole genome shotgun (WGS) entry which is preliminary data.</text>
</comment>
<reference evidence="7" key="1">
    <citation type="submission" date="2022-08" db="EMBL/GenBank/DDBJ databases">
        <title>A Global Phylogenomic Analysis of the Shiitake Genus Lentinula.</title>
        <authorList>
            <consortium name="DOE Joint Genome Institute"/>
            <person name="Sierra-Patev S."/>
            <person name="Min B."/>
            <person name="Naranjo-Ortiz M."/>
            <person name="Looney B."/>
            <person name="Konkel Z."/>
            <person name="Slot J.C."/>
            <person name="Sakamoto Y."/>
            <person name="Steenwyk J.L."/>
            <person name="Rokas A."/>
            <person name="Carro J."/>
            <person name="Camarero S."/>
            <person name="Ferreira P."/>
            <person name="Molpeceres G."/>
            <person name="Ruiz-Duenas F.J."/>
            <person name="Serrano A."/>
            <person name="Henrissat B."/>
            <person name="Drula E."/>
            <person name="Hughes K.W."/>
            <person name="Mata J.L."/>
            <person name="Ishikawa N.K."/>
            <person name="Vargas-Isla R."/>
            <person name="Ushijima S."/>
            <person name="Smith C.A."/>
            <person name="Ahrendt S."/>
            <person name="Andreopoulos W."/>
            <person name="He G."/>
            <person name="Labutti K."/>
            <person name="Lipzen A."/>
            <person name="Ng V."/>
            <person name="Riley R."/>
            <person name="Sandor L."/>
            <person name="Barry K."/>
            <person name="Martinez A.T."/>
            <person name="Xiao Y."/>
            <person name="Gibbons J.G."/>
            <person name="Terashima K."/>
            <person name="Grigoriev I.V."/>
            <person name="Hibbett D.S."/>
        </authorList>
    </citation>
    <scope>NUCLEOTIDE SEQUENCE</scope>
    <source>
        <strain evidence="7">RHP3577 ss4</strain>
    </source>
</reference>